<dbReference type="PANTHER" id="PTHR31149:SF7">
    <property type="entry name" value="EXPRESSED PROTEIN"/>
    <property type="match status" value="1"/>
</dbReference>
<name>A0A8J5VDR1_ZIZPA</name>
<dbReference type="Pfam" id="PF23080">
    <property type="entry name" value="DUF7046"/>
    <property type="match status" value="1"/>
</dbReference>
<dbReference type="Pfam" id="PF23197">
    <property type="entry name" value="IG_AIR9"/>
    <property type="match status" value="1"/>
</dbReference>
<proteinExistence type="predicted"/>
<dbReference type="Proteomes" id="UP000729402">
    <property type="component" value="Unassembled WGS sequence"/>
</dbReference>
<dbReference type="OrthoDB" id="1890867at2759"/>
<feature type="domain" description="DUF7046" evidence="1">
    <location>
        <begin position="273"/>
        <end position="375"/>
    </location>
</feature>
<protein>
    <submittedName>
        <fullName evidence="3">Uncharacterized protein</fullName>
    </submittedName>
</protein>
<reference evidence="3" key="1">
    <citation type="journal article" date="2021" name="bioRxiv">
        <title>Whole Genome Assembly and Annotation of Northern Wild Rice, Zizania palustris L., Supports a Whole Genome Duplication in the Zizania Genus.</title>
        <authorList>
            <person name="Haas M."/>
            <person name="Kono T."/>
            <person name="Macchietto M."/>
            <person name="Millas R."/>
            <person name="McGilp L."/>
            <person name="Shao M."/>
            <person name="Duquette J."/>
            <person name="Hirsch C.N."/>
            <person name="Kimball J."/>
        </authorList>
    </citation>
    <scope>NUCLEOTIDE SEQUENCE</scope>
    <source>
        <tissue evidence="3">Fresh leaf tissue</tissue>
    </source>
</reference>
<comment type="caution">
    <text evidence="3">The sequence shown here is derived from an EMBL/GenBank/DDBJ whole genome shotgun (WGS) entry which is preliminary data.</text>
</comment>
<dbReference type="GO" id="GO:0005886">
    <property type="term" value="C:plasma membrane"/>
    <property type="evidence" value="ECO:0007669"/>
    <property type="project" value="TreeGrafter"/>
</dbReference>
<dbReference type="InterPro" id="IPR055474">
    <property type="entry name" value="DUF7046"/>
</dbReference>
<keyword evidence="4" id="KW-1185">Reference proteome</keyword>
<evidence type="ECO:0000259" key="1">
    <source>
        <dbReference type="Pfam" id="PF23080"/>
    </source>
</evidence>
<evidence type="ECO:0000313" key="3">
    <source>
        <dbReference type="EMBL" id="KAG8062280.1"/>
    </source>
</evidence>
<evidence type="ECO:0000259" key="2">
    <source>
        <dbReference type="Pfam" id="PF23197"/>
    </source>
</evidence>
<dbReference type="FunFam" id="2.60.40.2700:FF:000001">
    <property type="entry name" value="Transmembrane protein"/>
    <property type="match status" value="1"/>
</dbReference>
<feature type="domain" description="AIR9-like A9" evidence="2">
    <location>
        <begin position="162"/>
        <end position="239"/>
    </location>
</feature>
<dbReference type="PANTHER" id="PTHR31149">
    <property type="entry name" value="EXPRESSED PROTEIN"/>
    <property type="match status" value="1"/>
</dbReference>
<dbReference type="EMBL" id="JAAALK010000286">
    <property type="protein sequence ID" value="KAG8062280.1"/>
    <property type="molecule type" value="Genomic_DNA"/>
</dbReference>
<organism evidence="3 4">
    <name type="scientific">Zizania palustris</name>
    <name type="common">Northern wild rice</name>
    <dbReference type="NCBI Taxonomy" id="103762"/>
    <lineage>
        <taxon>Eukaryota</taxon>
        <taxon>Viridiplantae</taxon>
        <taxon>Streptophyta</taxon>
        <taxon>Embryophyta</taxon>
        <taxon>Tracheophyta</taxon>
        <taxon>Spermatophyta</taxon>
        <taxon>Magnoliopsida</taxon>
        <taxon>Liliopsida</taxon>
        <taxon>Poales</taxon>
        <taxon>Poaceae</taxon>
        <taxon>BOP clade</taxon>
        <taxon>Oryzoideae</taxon>
        <taxon>Oryzeae</taxon>
        <taxon>Zizaniinae</taxon>
        <taxon>Zizania</taxon>
    </lineage>
</organism>
<accession>A0A8J5VDR1</accession>
<reference evidence="3" key="2">
    <citation type="submission" date="2021-02" db="EMBL/GenBank/DDBJ databases">
        <authorList>
            <person name="Kimball J.A."/>
            <person name="Haas M.W."/>
            <person name="Macchietto M."/>
            <person name="Kono T."/>
            <person name="Duquette J."/>
            <person name="Shao M."/>
        </authorList>
    </citation>
    <scope>NUCLEOTIDE SEQUENCE</scope>
    <source>
        <tissue evidence="3">Fresh leaf tissue</tissue>
    </source>
</reference>
<evidence type="ECO:0000313" key="4">
    <source>
        <dbReference type="Proteomes" id="UP000729402"/>
    </source>
</evidence>
<dbReference type="InterPro" id="IPR056284">
    <property type="entry name" value="AIR9-like_A9"/>
</dbReference>
<dbReference type="AlphaFoldDB" id="A0A8J5VDR1"/>
<sequence length="376" mass="42351">MPHMTLVVCFVSLFYLLYCRILNTVTSILISQDIYLFYTLSRLLDYTDSGQSRRLTPPGRIFNNSNHQQAPLLRHGPSSSYIMDTARDNFHQYAQDSGDRNTGQMYQGSNFHQDIVAATPSNYFEENNGAREARLDDAQFYRQDNQEYSADGDPLPGIEGFQISGYPIPGSTLTACGFPTNGTTLCNFQWVRYLENGIRQSIEGATVYDYVVTADDIDTILAVDCTPMDDNGHQGELVTEYANGGKKLTCDQEMQSTIDMCISNGRVQFNVFVLQGSSDEWELAILTLKRTGYHIKVKDEVLSEEKYSPDLQMKIPYGRTTQFVLVSSGGVNLPFNTLGITEPNNDDNDVRFRDLIVLVMRTFQNKALDAKRKGKV</sequence>
<gene>
    <name evidence="3" type="ORF">GUJ93_ZPchr0003g16755</name>
</gene>